<evidence type="ECO:0000313" key="4">
    <source>
        <dbReference type="Proteomes" id="UP001249851"/>
    </source>
</evidence>
<feature type="domain" description="DUF5641" evidence="2">
    <location>
        <begin position="1282"/>
        <end position="1375"/>
    </location>
</feature>
<keyword evidence="4" id="KW-1185">Reference proteome</keyword>
<feature type="compositionally biased region" description="Basic and acidic residues" evidence="1">
    <location>
        <begin position="81"/>
        <end position="90"/>
    </location>
</feature>
<dbReference type="EMBL" id="JARQWQ010000111">
    <property type="protein sequence ID" value="KAK2550413.1"/>
    <property type="molecule type" value="Genomic_DNA"/>
</dbReference>
<sequence length="1381" mass="157584">MSVEDGTKELRSERSNVPLEKIELDWRLLQTVVDLDDKERVAFGYQCELDVRCLFQEEFSGRIRSMQGDPFPRSELSSARTPHEKPRESPRGIGSNPPIISTSRSGLGSDSGHSKGSQAKLAFAQLKIENLREQQRLKEKRHELDKESLRVELQMELLNARADAEQAKIELSMAKEVVPRLTPTPLQQPERTPYDQGFPRHSADSINVPGVQRFLQSQQEAIKQQDETVRLVATGLERLEMPKRELMSFDGDPKGYPRFIKGFEVKVERRVKDYDERLTFLIQYCRGAAKEAIENCIMLPPEQGYREAKDILRKNFGQKHIVVRAFIEKAIRGPQIRASEPDKLSQLARDMRNCILNSEHMHYQADINSMDTLMRVVMRLPSHLQAKWAEESSVLIESGIEPEFSHLTKFDSKPVRRKIVHDQAVKVTTLATQASYGYRRQELSCEPRQTQSAGTQVSNSPEFPRPSVCLFCDGSHTLEKCFRFRDRSYKERKEFVLNKRLCMNCLKENHVAKRCRLARACMLSGCARRHHSLLHPPPTLGEESRVANCEAQRVPVNQDPCSASGAGEGQCTAVGSSRPRVGFRVVPVRVRGCDGGPEVETCAFLDNGSDTTLCLKGLVHRLGLNGTPKHFTLSSINSESSPRVGYEVGLDVMALNGDDSVRLDKVWTVDHLPVLNRNIPCEEDVKRWPHLRGIEFPKLDGKAIEILIGNDVPEAHWVFEQRRGRRKQPYAVRTPLGWTLIGPLGQTSSSVAQVNFVCGGQEMLSNQFKRLYDAEFSESLSCTKQALSVEDHRALAILESSARKVDGHYQLALPWRFQTPCLPNNRSVAARRLQALERRFLADPALFEKYKDTINQYIANGHARKKPNKVRAVFDCAARFRETSLNYQLLQGPDLTNNLTGVLLRFRQEPVALVADVEQMFHQVRVKPEDCDALRFIWFHQVRVKPEDCDALRFIWWEDSDFTKGVVDHQMLVHLFGASSSPCCASFALKKTANDNKASFDVLTIDMVNRNFYVDDCLKSVSTVPEAHRLVSQLSNLLAQGGFHLTKWISNCREVLKSIPPSERAPSIRDLDLEDLPLDRALGTQWDVERDTLSFKFAKREVPNTRRGMLSLISGLYDPLGFAAPFILPAKMLLQELCRQDYGWDEQITDEKLLRWRTWVGNLSNLEQVNLPRCFKPKGFGDLTDIQLHHFSDASEVCILDRLARSEKILRFLLGNQLVDDQTLLTFIAEVEKILNDRPLVPPSSDPRDPEPLSPSKLLLLRPNMCCHPDKMHGVNDQYGGKRWRQAQYLADIFWKRWIREYLPTLQVRQKWLEKRPNLAVGDYVLLVDENCPRGRWPKGVIQEVFPDRHGVVRHVTVKTATTSLRRDIRKLCLLERALMS</sequence>
<protein>
    <recommendedName>
        <fullName evidence="2">DUF5641 domain-containing protein</fullName>
    </recommendedName>
</protein>
<dbReference type="Pfam" id="PF05380">
    <property type="entry name" value="Peptidase_A17"/>
    <property type="match status" value="1"/>
</dbReference>
<organism evidence="3 4">
    <name type="scientific">Acropora cervicornis</name>
    <name type="common">Staghorn coral</name>
    <dbReference type="NCBI Taxonomy" id="6130"/>
    <lineage>
        <taxon>Eukaryota</taxon>
        <taxon>Metazoa</taxon>
        <taxon>Cnidaria</taxon>
        <taxon>Anthozoa</taxon>
        <taxon>Hexacorallia</taxon>
        <taxon>Scleractinia</taxon>
        <taxon>Astrocoeniina</taxon>
        <taxon>Acroporidae</taxon>
        <taxon>Acropora</taxon>
    </lineage>
</organism>
<feature type="compositionally biased region" description="Polar residues" evidence="1">
    <location>
        <begin position="98"/>
        <end position="108"/>
    </location>
</feature>
<evidence type="ECO:0000259" key="2">
    <source>
        <dbReference type="Pfam" id="PF18701"/>
    </source>
</evidence>
<evidence type="ECO:0000313" key="3">
    <source>
        <dbReference type="EMBL" id="KAK2550413.1"/>
    </source>
</evidence>
<reference evidence="3" key="2">
    <citation type="journal article" date="2023" name="Science">
        <title>Genomic signatures of disease resistance in endangered staghorn corals.</title>
        <authorList>
            <person name="Vollmer S.V."/>
            <person name="Selwyn J.D."/>
            <person name="Despard B.A."/>
            <person name="Roesel C.L."/>
        </authorList>
    </citation>
    <scope>NUCLEOTIDE SEQUENCE</scope>
    <source>
        <strain evidence="3">K2</strain>
    </source>
</reference>
<dbReference type="PANTHER" id="PTHR47331:SF1">
    <property type="entry name" value="GAG-LIKE PROTEIN"/>
    <property type="match status" value="1"/>
</dbReference>
<comment type="caution">
    <text evidence="3">The sequence shown here is derived from an EMBL/GenBank/DDBJ whole genome shotgun (WGS) entry which is preliminary data.</text>
</comment>
<evidence type="ECO:0000256" key="1">
    <source>
        <dbReference type="SAM" id="MobiDB-lite"/>
    </source>
</evidence>
<feature type="region of interest" description="Disordered" evidence="1">
    <location>
        <begin position="64"/>
        <end position="118"/>
    </location>
</feature>
<dbReference type="SUPFAM" id="SSF56672">
    <property type="entry name" value="DNA/RNA polymerases"/>
    <property type="match status" value="1"/>
</dbReference>
<dbReference type="InterPro" id="IPR040676">
    <property type="entry name" value="DUF5641"/>
</dbReference>
<proteinExistence type="predicted"/>
<accession>A0AAD9UUH1</accession>
<dbReference type="InterPro" id="IPR043502">
    <property type="entry name" value="DNA/RNA_pol_sf"/>
</dbReference>
<gene>
    <name evidence="3" type="ORF">P5673_028934</name>
</gene>
<dbReference type="Proteomes" id="UP001249851">
    <property type="component" value="Unassembled WGS sequence"/>
</dbReference>
<dbReference type="Pfam" id="PF18701">
    <property type="entry name" value="DUF5641"/>
    <property type="match status" value="1"/>
</dbReference>
<name>A0AAD9UUH1_ACRCE</name>
<dbReference type="PANTHER" id="PTHR47331">
    <property type="entry name" value="PHD-TYPE DOMAIN-CONTAINING PROTEIN"/>
    <property type="match status" value="1"/>
</dbReference>
<reference evidence="3" key="1">
    <citation type="journal article" date="2023" name="G3 (Bethesda)">
        <title>Whole genome assembly and annotation of the endangered Caribbean coral Acropora cervicornis.</title>
        <authorList>
            <person name="Selwyn J.D."/>
            <person name="Vollmer S.V."/>
        </authorList>
    </citation>
    <scope>NUCLEOTIDE SEQUENCE</scope>
    <source>
        <strain evidence="3">K2</strain>
    </source>
</reference>
<dbReference type="InterPro" id="IPR008042">
    <property type="entry name" value="Retrotrans_Pao"/>
</dbReference>
<dbReference type="CDD" id="cd01644">
    <property type="entry name" value="RT_pepA17"/>
    <property type="match status" value="1"/>
</dbReference>